<dbReference type="Gene3D" id="3.90.79.10">
    <property type="entry name" value="Nucleoside Triphosphate Pyrophosphohydrolase"/>
    <property type="match status" value="1"/>
</dbReference>
<accession>A0ABU0XJM8</accession>
<comment type="caution">
    <text evidence="5">The sequence shown here is derived from an EMBL/GenBank/DDBJ whole genome shotgun (WGS) entry which is preliminary data.</text>
</comment>
<reference evidence="5 6" key="1">
    <citation type="submission" date="2023-08" db="EMBL/GenBank/DDBJ databases">
        <title>Microbacterium sp. nov., isolated from a waste landfill.</title>
        <authorList>
            <person name="Wen W."/>
        </authorList>
    </citation>
    <scope>NUCLEOTIDE SEQUENCE [LARGE SCALE GENOMIC DNA]</scope>
    <source>
        <strain evidence="5 6">ASV81</strain>
    </source>
</reference>
<protein>
    <submittedName>
        <fullName evidence="5">NUDIX hydrolase</fullName>
        <ecNumber evidence="5">3.6.-.-</ecNumber>
    </submittedName>
</protein>
<organism evidence="5 6">
    <name type="scientific">Microbacterium capsulatum</name>
    <dbReference type="NCBI Taxonomy" id="3041921"/>
    <lineage>
        <taxon>Bacteria</taxon>
        <taxon>Bacillati</taxon>
        <taxon>Actinomycetota</taxon>
        <taxon>Actinomycetes</taxon>
        <taxon>Micrococcales</taxon>
        <taxon>Microbacteriaceae</taxon>
        <taxon>Microbacterium</taxon>
    </lineage>
</organism>
<evidence type="ECO:0000313" key="5">
    <source>
        <dbReference type="EMBL" id="MDQ4215351.1"/>
    </source>
</evidence>
<proteinExistence type="predicted"/>
<evidence type="ECO:0000259" key="4">
    <source>
        <dbReference type="PROSITE" id="PS51462"/>
    </source>
</evidence>
<dbReference type="InterPro" id="IPR020084">
    <property type="entry name" value="NUDIX_hydrolase_CS"/>
</dbReference>
<dbReference type="InterPro" id="IPR000086">
    <property type="entry name" value="NUDIX_hydrolase_dom"/>
</dbReference>
<dbReference type="SUPFAM" id="SSF55811">
    <property type="entry name" value="Nudix"/>
    <property type="match status" value="1"/>
</dbReference>
<comment type="cofactor">
    <cofactor evidence="1">
        <name>Mg(2+)</name>
        <dbReference type="ChEBI" id="CHEBI:18420"/>
    </cofactor>
</comment>
<keyword evidence="2 5" id="KW-0378">Hydrolase</keyword>
<dbReference type="PANTHER" id="PTHR11839:SF18">
    <property type="entry name" value="NUDIX HYDROLASE DOMAIN-CONTAINING PROTEIN"/>
    <property type="match status" value="1"/>
</dbReference>
<keyword evidence="6" id="KW-1185">Reference proteome</keyword>
<gene>
    <name evidence="5" type="ORF">RBR11_15640</name>
</gene>
<dbReference type="EMBL" id="JAVFCB010000010">
    <property type="protein sequence ID" value="MDQ4215351.1"/>
    <property type="molecule type" value="Genomic_DNA"/>
</dbReference>
<dbReference type="Proteomes" id="UP001230289">
    <property type="component" value="Unassembled WGS sequence"/>
</dbReference>
<dbReference type="PANTHER" id="PTHR11839">
    <property type="entry name" value="UDP/ADP-SUGAR PYROPHOSPHATASE"/>
    <property type="match status" value="1"/>
</dbReference>
<dbReference type="PROSITE" id="PS00893">
    <property type="entry name" value="NUDIX_BOX"/>
    <property type="match status" value="1"/>
</dbReference>
<evidence type="ECO:0000313" key="6">
    <source>
        <dbReference type="Proteomes" id="UP001230289"/>
    </source>
</evidence>
<dbReference type="PROSITE" id="PS51462">
    <property type="entry name" value="NUDIX"/>
    <property type="match status" value="1"/>
</dbReference>
<feature type="region of interest" description="Disordered" evidence="3">
    <location>
        <begin position="1"/>
        <end position="23"/>
    </location>
</feature>
<dbReference type="EC" id="3.6.-.-" evidence="5"/>
<dbReference type="GO" id="GO:0016787">
    <property type="term" value="F:hydrolase activity"/>
    <property type="evidence" value="ECO:0007669"/>
    <property type="project" value="UniProtKB-KW"/>
</dbReference>
<evidence type="ECO:0000256" key="3">
    <source>
        <dbReference type="SAM" id="MobiDB-lite"/>
    </source>
</evidence>
<evidence type="ECO:0000256" key="2">
    <source>
        <dbReference type="ARBA" id="ARBA00022801"/>
    </source>
</evidence>
<evidence type="ECO:0000256" key="1">
    <source>
        <dbReference type="ARBA" id="ARBA00001946"/>
    </source>
</evidence>
<dbReference type="Pfam" id="PF00293">
    <property type="entry name" value="NUDIX"/>
    <property type="match status" value="1"/>
</dbReference>
<sequence length="206" mass="22723">MSGERLVRARRDRSRPRLRASNPGEPRWHWLATRELHRGRVRIDADEVELPSGERTVFEVDRSIPFSVATLILDGEHVLVSRQYRYAIDRWILDLPGGAGRSGEAPEAAARRELAEELGLAAGELLPLHTFFPSPGRSVWATHLFLAARVRPGRAAQDDRPGRVQQVRMSLAELDGLISAGEIVDPPLLVARTMAAAKGLLPPIGA</sequence>
<feature type="domain" description="Nudix hydrolase" evidence="4">
    <location>
        <begin position="63"/>
        <end position="206"/>
    </location>
</feature>
<dbReference type="InterPro" id="IPR015797">
    <property type="entry name" value="NUDIX_hydrolase-like_dom_sf"/>
</dbReference>
<dbReference type="RefSeq" id="WP_308490305.1">
    <property type="nucleotide sequence ID" value="NZ_JAVFCB010000010.1"/>
</dbReference>
<name>A0ABU0XJM8_9MICO</name>